<comment type="caution">
    <text evidence="1">The sequence shown here is derived from an EMBL/GenBank/DDBJ whole genome shotgun (WGS) entry which is preliminary data.</text>
</comment>
<gene>
    <name evidence="1" type="ORF">PoB_006852800</name>
</gene>
<proteinExistence type="predicted"/>
<evidence type="ECO:0000313" key="1">
    <source>
        <dbReference type="EMBL" id="GFO42023.1"/>
    </source>
</evidence>
<keyword evidence="2" id="KW-1185">Reference proteome</keyword>
<name>A0AAV4DD90_9GAST</name>
<accession>A0AAV4DD90</accession>
<sequence>MPLVAIGLEVLSFALKNATQGAFELRQLKSSTPIGPSRDFGVVAQQIAILPCKLQGPFCLGFELRH</sequence>
<evidence type="ECO:0000313" key="2">
    <source>
        <dbReference type="Proteomes" id="UP000735302"/>
    </source>
</evidence>
<dbReference type="Proteomes" id="UP000735302">
    <property type="component" value="Unassembled WGS sequence"/>
</dbReference>
<organism evidence="1 2">
    <name type="scientific">Plakobranchus ocellatus</name>
    <dbReference type="NCBI Taxonomy" id="259542"/>
    <lineage>
        <taxon>Eukaryota</taxon>
        <taxon>Metazoa</taxon>
        <taxon>Spiralia</taxon>
        <taxon>Lophotrochozoa</taxon>
        <taxon>Mollusca</taxon>
        <taxon>Gastropoda</taxon>
        <taxon>Heterobranchia</taxon>
        <taxon>Euthyneura</taxon>
        <taxon>Panpulmonata</taxon>
        <taxon>Sacoglossa</taxon>
        <taxon>Placobranchoidea</taxon>
        <taxon>Plakobranchidae</taxon>
        <taxon>Plakobranchus</taxon>
    </lineage>
</organism>
<reference evidence="1 2" key="1">
    <citation type="journal article" date="2021" name="Elife">
        <title>Chloroplast acquisition without the gene transfer in kleptoplastic sea slugs, Plakobranchus ocellatus.</title>
        <authorList>
            <person name="Maeda T."/>
            <person name="Takahashi S."/>
            <person name="Yoshida T."/>
            <person name="Shimamura S."/>
            <person name="Takaki Y."/>
            <person name="Nagai Y."/>
            <person name="Toyoda A."/>
            <person name="Suzuki Y."/>
            <person name="Arimoto A."/>
            <person name="Ishii H."/>
            <person name="Satoh N."/>
            <person name="Nishiyama T."/>
            <person name="Hasebe M."/>
            <person name="Maruyama T."/>
            <person name="Minagawa J."/>
            <person name="Obokata J."/>
            <person name="Shigenobu S."/>
        </authorList>
    </citation>
    <scope>NUCLEOTIDE SEQUENCE [LARGE SCALE GENOMIC DNA]</scope>
</reference>
<dbReference type="AlphaFoldDB" id="A0AAV4DD90"/>
<dbReference type="EMBL" id="BLXT01007741">
    <property type="protein sequence ID" value="GFO42023.1"/>
    <property type="molecule type" value="Genomic_DNA"/>
</dbReference>
<protein>
    <submittedName>
        <fullName evidence="1">Uncharacterized protein</fullName>
    </submittedName>
</protein>